<keyword evidence="3" id="KW-0560">Oxidoreductase</keyword>
<dbReference type="AlphaFoldDB" id="C7NLG8"/>
<dbReference type="PROSITE" id="PS51471">
    <property type="entry name" value="FE2OG_OXY"/>
    <property type="match status" value="1"/>
</dbReference>
<reference evidence="7 8" key="1">
    <citation type="journal article" date="2009" name="Stand. Genomic Sci.">
        <title>Complete genome sequence of Kytococcus sedentarius type strain (541).</title>
        <authorList>
            <person name="Sims D."/>
            <person name="Brettin T."/>
            <person name="Detter J.C."/>
            <person name="Han C."/>
            <person name="Lapidus A."/>
            <person name="Copeland A."/>
            <person name="Glavina Del Rio T."/>
            <person name="Nolan M."/>
            <person name="Chen F."/>
            <person name="Lucas S."/>
            <person name="Tice H."/>
            <person name="Cheng J.F."/>
            <person name="Bruce D."/>
            <person name="Goodwin L."/>
            <person name="Pitluck S."/>
            <person name="Ovchinnikova G."/>
            <person name="Pati A."/>
            <person name="Ivanova N."/>
            <person name="Mavrommatis K."/>
            <person name="Chen A."/>
            <person name="Palaniappan K."/>
            <person name="D'haeseleer P."/>
            <person name="Chain P."/>
            <person name="Bristow J."/>
            <person name="Eisen J.A."/>
            <person name="Markowitz V."/>
            <person name="Hugenholtz P."/>
            <person name="Schneider S."/>
            <person name="Goker M."/>
            <person name="Pukall R."/>
            <person name="Kyrpides N.C."/>
            <person name="Klenk H.P."/>
        </authorList>
    </citation>
    <scope>NUCLEOTIDE SEQUENCE [LARGE SCALE GENOMIC DNA]</scope>
    <source>
        <strain evidence="8">ATCC 14392 / DSM 20547 / JCM 11482 / CCUG 33030 / NBRC 15357 / NCTC 11040 / CCM 314 / 541</strain>
    </source>
</reference>
<dbReference type="Gene3D" id="2.60.120.590">
    <property type="entry name" value="Alpha-ketoglutarate-dependent dioxygenase AlkB-like"/>
    <property type="match status" value="1"/>
</dbReference>
<name>C7NLG8_KYTSD</name>
<dbReference type="GO" id="GO:0035515">
    <property type="term" value="F:oxidative RNA demethylase activity"/>
    <property type="evidence" value="ECO:0007669"/>
    <property type="project" value="TreeGrafter"/>
</dbReference>
<dbReference type="STRING" id="478801.Ksed_21790"/>
<gene>
    <name evidence="7" type="ordered locus">Ksed_21790</name>
</gene>
<accession>C7NLG8</accession>
<keyword evidence="8" id="KW-1185">Reference proteome</keyword>
<evidence type="ECO:0000256" key="5">
    <source>
        <dbReference type="PIRSR" id="PIRSR604574-2"/>
    </source>
</evidence>
<keyword evidence="4 5" id="KW-0408">Iron</keyword>
<evidence type="ECO:0000313" key="7">
    <source>
        <dbReference type="EMBL" id="ACV07164.1"/>
    </source>
</evidence>
<evidence type="ECO:0000256" key="1">
    <source>
        <dbReference type="ARBA" id="ARBA00022723"/>
    </source>
</evidence>
<feature type="binding site" evidence="5">
    <location>
        <position position="136"/>
    </location>
    <ligand>
        <name>Fe cation</name>
        <dbReference type="ChEBI" id="CHEBI:24875"/>
        <note>catalytic</note>
    </ligand>
</feature>
<dbReference type="eggNOG" id="COG3145">
    <property type="taxonomic scope" value="Bacteria"/>
</dbReference>
<dbReference type="InterPro" id="IPR004574">
    <property type="entry name" value="Alkb"/>
</dbReference>
<dbReference type="InterPro" id="IPR027450">
    <property type="entry name" value="AlkB-like"/>
</dbReference>
<dbReference type="GO" id="GO:0008198">
    <property type="term" value="F:ferrous iron binding"/>
    <property type="evidence" value="ECO:0007669"/>
    <property type="project" value="TreeGrafter"/>
</dbReference>
<proteinExistence type="predicted"/>
<dbReference type="Proteomes" id="UP000006666">
    <property type="component" value="Chromosome"/>
</dbReference>
<dbReference type="RefSeq" id="WP_015780099.1">
    <property type="nucleotide sequence ID" value="NC_013169.1"/>
</dbReference>
<feature type="domain" description="Fe2OG dioxygenase" evidence="6">
    <location>
        <begin position="116"/>
        <end position="225"/>
    </location>
</feature>
<keyword evidence="1 5" id="KW-0479">Metal-binding</keyword>
<dbReference type="PANTHER" id="PTHR16557:SF2">
    <property type="entry name" value="NUCLEIC ACID DIOXYGENASE ALKBH1"/>
    <property type="match status" value="1"/>
</dbReference>
<organism evidence="7 8">
    <name type="scientific">Kytococcus sedentarius (strain ATCC 14392 / DSM 20547 / JCM 11482 / CCUG 33030 / NBRC 15357 / NCTC 11040 / CCM 314 / 541)</name>
    <name type="common">Micrococcus sedentarius</name>
    <dbReference type="NCBI Taxonomy" id="478801"/>
    <lineage>
        <taxon>Bacteria</taxon>
        <taxon>Bacillati</taxon>
        <taxon>Actinomycetota</taxon>
        <taxon>Actinomycetes</taxon>
        <taxon>Micrococcales</taxon>
        <taxon>Kytococcaceae</taxon>
        <taxon>Kytococcus</taxon>
    </lineage>
</organism>
<dbReference type="InterPro" id="IPR005123">
    <property type="entry name" value="Oxoglu/Fe-dep_dioxygenase_dom"/>
</dbReference>
<dbReference type="SUPFAM" id="SSF51197">
    <property type="entry name" value="Clavaminate synthase-like"/>
    <property type="match status" value="1"/>
</dbReference>
<dbReference type="EMBL" id="CP001686">
    <property type="protein sequence ID" value="ACV07164.1"/>
    <property type="molecule type" value="Genomic_DNA"/>
</dbReference>
<dbReference type="GO" id="GO:0035516">
    <property type="term" value="F:broad specificity oxidative DNA demethylase activity"/>
    <property type="evidence" value="ECO:0007669"/>
    <property type="project" value="TreeGrafter"/>
</dbReference>
<keyword evidence="2" id="KW-0223">Dioxygenase</keyword>
<feature type="binding site" evidence="5">
    <location>
        <position position="134"/>
    </location>
    <ligand>
        <name>Fe cation</name>
        <dbReference type="ChEBI" id="CHEBI:24875"/>
        <note>catalytic</note>
    </ligand>
</feature>
<protein>
    <submittedName>
        <fullName evidence="7">Alkylated DNA repair protein</fullName>
    </submittedName>
</protein>
<dbReference type="KEGG" id="kse:Ksed_21790"/>
<dbReference type="InterPro" id="IPR037151">
    <property type="entry name" value="AlkB-like_sf"/>
</dbReference>
<evidence type="ECO:0000313" key="8">
    <source>
        <dbReference type="Proteomes" id="UP000006666"/>
    </source>
</evidence>
<sequence>MTAVGALFGDETLPRPAQEVAPGCHWVPGWLDAGQQAWVVRQYRRWAAGPVPAHRPAVRGGRMSVTMVPFGWVWTSAGYARTGEQDAAPLPVPDWMVRLYRRAVVATGFDGWAEAAPDVALVNHYRPDASMGMHRDADELTEAPVVSLSVGDACTFRFGSTETRTRPWTDIRLESGDLVVFGGPARRAFHGVPRIHPGTAGPQVAAAQAEAELPGRLNITLRVTGLQR</sequence>
<dbReference type="GO" id="GO:0005737">
    <property type="term" value="C:cytoplasm"/>
    <property type="evidence" value="ECO:0007669"/>
    <property type="project" value="TreeGrafter"/>
</dbReference>
<dbReference type="GO" id="GO:0035513">
    <property type="term" value="P:oxidative RNA demethylation"/>
    <property type="evidence" value="ECO:0007669"/>
    <property type="project" value="TreeGrafter"/>
</dbReference>
<evidence type="ECO:0000256" key="4">
    <source>
        <dbReference type="ARBA" id="ARBA00023004"/>
    </source>
</evidence>
<evidence type="ECO:0000256" key="2">
    <source>
        <dbReference type="ARBA" id="ARBA00022964"/>
    </source>
</evidence>
<dbReference type="PANTHER" id="PTHR16557">
    <property type="entry name" value="ALKYLATED DNA REPAIR PROTEIN ALKB-RELATED"/>
    <property type="match status" value="1"/>
</dbReference>
<dbReference type="Pfam" id="PF13532">
    <property type="entry name" value="2OG-FeII_Oxy_2"/>
    <property type="match status" value="1"/>
</dbReference>
<evidence type="ECO:0000256" key="3">
    <source>
        <dbReference type="ARBA" id="ARBA00023002"/>
    </source>
</evidence>
<feature type="binding site" evidence="5">
    <location>
        <position position="190"/>
    </location>
    <ligand>
        <name>Fe cation</name>
        <dbReference type="ChEBI" id="CHEBI:24875"/>
        <note>catalytic</note>
    </ligand>
</feature>
<comment type="cofactor">
    <cofactor evidence="5">
        <name>Fe(2+)</name>
        <dbReference type="ChEBI" id="CHEBI:29033"/>
    </cofactor>
    <text evidence="5">Binds 1 Fe(2+) ion per subunit.</text>
</comment>
<evidence type="ECO:0000259" key="6">
    <source>
        <dbReference type="PROSITE" id="PS51471"/>
    </source>
</evidence>
<dbReference type="HOGENOM" id="CLU_039677_2_0_11"/>